<evidence type="ECO:0000313" key="1">
    <source>
        <dbReference type="EMBL" id="PYF04950.1"/>
    </source>
</evidence>
<reference evidence="1 2" key="1">
    <citation type="submission" date="2018-06" db="EMBL/GenBank/DDBJ databases">
        <title>Genomic Encyclopedia of Archaeal and Bacterial Type Strains, Phase II (KMG-II): from individual species to whole genera.</title>
        <authorList>
            <person name="Goeker M."/>
        </authorList>
    </citation>
    <scope>NUCLEOTIDE SEQUENCE [LARGE SCALE GENOMIC DNA]</scope>
    <source>
        <strain evidence="1 2">JCM 11668</strain>
    </source>
</reference>
<proteinExistence type="predicted"/>
<comment type="caution">
    <text evidence="1">The sequence shown here is derived from an EMBL/GenBank/DDBJ whole genome shotgun (WGS) entry which is preliminary data.</text>
</comment>
<dbReference type="AlphaFoldDB" id="A0A318TM60"/>
<dbReference type="RefSeq" id="WP_110779595.1">
    <property type="nucleotide sequence ID" value="NZ_QJTI01000002.1"/>
</dbReference>
<organism evidence="1 2">
    <name type="scientific">Rhodopseudomonas faecalis</name>
    <dbReference type="NCBI Taxonomy" id="99655"/>
    <lineage>
        <taxon>Bacteria</taxon>
        <taxon>Pseudomonadati</taxon>
        <taxon>Pseudomonadota</taxon>
        <taxon>Alphaproteobacteria</taxon>
        <taxon>Hyphomicrobiales</taxon>
        <taxon>Nitrobacteraceae</taxon>
        <taxon>Rhodopseudomonas</taxon>
    </lineage>
</organism>
<dbReference type="Proteomes" id="UP000248148">
    <property type="component" value="Unassembled WGS sequence"/>
</dbReference>
<evidence type="ECO:0000313" key="2">
    <source>
        <dbReference type="Proteomes" id="UP000248148"/>
    </source>
</evidence>
<accession>A0A318TM60</accession>
<gene>
    <name evidence="1" type="ORF">BJ122_102176</name>
</gene>
<keyword evidence="2" id="KW-1185">Reference proteome</keyword>
<dbReference type="EMBL" id="QJTI01000002">
    <property type="protein sequence ID" value="PYF04950.1"/>
    <property type="molecule type" value="Genomic_DNA"/>
</dbReference>
<protein>
    <submittedName>
        <fullName evidence="1">Uncharacterized protein</fullName>
    </submittedName>
</protein>
<name>A0A318TM60_9BRAD</name>
<sequence length="147" mass="15584">MQWLSTLAVLAALAVAYWAWLQPLLARRPVLAGLLADFHATSGSLGSRAVAALRGWRSVLLARLYWIGGLALALHDAVIPALAGVDWTPLTTLVLGFVAEPYRPLLLSLALAITGALFEWLRRLAAGPVGEPSPAAELQTQADRGGL</sequence>